<sequence>MKFWDIPGFEVIPIHAGWMRVKLGWNPGFACGLAKTGENHTKRP</sequence>
<name>A0A1B0ZSR5_9RHOB</name>
<reference evidence="1 2" key="1">
    <citation type="submission" date="2016-04" db="EMBL/GenBank/DDBJ databases">
        <authorList>
            <person name="Evans L.H."/>
            <person name="Alamgir A."/>
            <person name="Owens N."/>
            <person name="Weber N.D."/>
            <person name="Virtaneva K."/>
            <person name="Barbian K."/>
            <person name="Babar A."/>
            <person name="Rosenke K."/>
        </authorList>
    </citation>
    <scope>NUCLEOTIDE SEQUENCE [LARGE SCALE GENOMIC DNA]</scope>
    <source>
        <strain evidence="1 2">JL2886</strain>
    </source>
</reference>
<evidence type="ECO:0000313" key="1">
    <source>
        <dbReference type="EMBL" id="ANP37139.1"/>
    </source>
</evidence>
<dbReference type="EMBL" id="CP015124">
    <property type="protein sequence ID" value="ANP37139.1"/>
    <property type="molecule type" value="Genomic_DNA"/>
</dbReference>
<evidence type="ECO:0000313" key="2">
    <source>
        <dbReference type="Proteomes" id="UP000092565"/>
    </source>
</evidence>
<protein>
    <submittedName>
        <fullName evidence="1">Uncharacterized protein</fullName>
    </submittedName>
</protein>
<accession>A0A1B0ZSR5</accession>
<dbReference type="AlphaFoldDB" id="A0A1B0ZSR5"/>
<dbReference type="Proteomes" id="UP000092565">
    <property type="component" value="Chromosome"/>
</dbReference>
<proteinExistence type="predicted"/>
<gene>
    <name evidence="1" type="ORF">JL2886_02249</name>
</gene>
<keyword evidence="2" id="KW-1185">Reference proteome</keyword>
<organism evidence="1 2">
    <name type="scientific">Phaeobacter gallaeciensis</name>
    <dbReference type="NCBI Taxonomy" id="60890"/>
    <lineage>
        <taxon>Bacteria</taxon>
        <taxon>Pseudomonadati</taxon>
        <taxon>Pseudomonadota</taxon>
        <taxon>Alphaproteobacteria</taxon>
        <taxon>Rhodobacterales</taxon>
        <taxon>Roseobacteraceae</taxon>
        <taxon>Phaeobacter</taxon>
    </lineage>
</organism>